<feature type="compositionally biased region" description="Low complexity" evidence="6">
    <location>
        <begin position="27"/>
        <end position="43"/>
    </location>
</feature>
<feature type="region of interest" description="Disordered" evidence="6">
    <location>
        <begin position="144"/>
        <end position="168"/>
    </location>
</feature>
<evidence type="ECO:0008006" key="9">
    <source>
        <dbReference type="Google" id="ProtNLM"/>
    </source>
</evidence>
<dbReference type="AlphaFoldDB" id="A0A9P6NUU8"/>
<evidence type="ECO:0000256" key="2">
    <source>
        <dbReference type="ARBA" id="ARBA00010239"/>
    </source>
</evidence>
<sequence length="533" mass="62519">MNSNLTSQQNISRNQFNGLNFKSASPQLTNTTNNQLQNHNHNNSNIKTYQQNSWSLIPESEQPPPTFYPINQNPSQQALFTTYPSRLRLGTTSLVQPIYTNTYIQQRLQRANSPIDNINSSIGFKTIGSNYNLNNNNSSSNNNNSILSDFGSGSSSSRRNRKVVNYSEQNHDLKLSEIELEYEEENKNKNTNTNYNNHNNNTNTNNTNNLELKEIEINKEIENLSKRKFGDGKSYLGQRPPGKFIKVQKRVRKPNLIMNSINLIEINERGIEDDKDEEKQNENEVEEDNLIPIRVEFETEDLRIRDVFTWNLKERHITPEAFATEFCYDIDISPSLYVPKIVEQINSQLKDLGTISSTKFNHKSEEIQNESKELQIEPDIRVIINLDVQIQTLHLVDKIEWDLSSNLLTPELFTNQYINELNLPNSSKPIISHAIHEEILKYKKDYLLNYKQNNINHNSQINNYHNYNDPLLRLERKFLKKLEGIWRDWNECNLFGPKIEEIKVEDIEWFEIEKERQMKKARRETLMRTGRRR</sequence>
<dbReference type="Proteomes" id="UP000886653">
    <property type="component" value="Unassembled WGS sequence"/>
</dbReference>
<feature type="region of interest" description="Disordered" evidence="6">
    <location>
        <begin position="188"/>
        <end position="207"/>
    </location>
</feature>
<reference evidence="7" key="1">
    <citation type="submission" date="2013-11" db="EMBL/GenBank/DDBJ databases">
        <title>Genome sequence of the fusiform rust pathogen reveals effectors for host alternation and coevolution with pine.</title>
        <authorList>
            <consortium name="DOE Joint Genome Institute"/>
            <person name="Smith K."/>
            <person name="Pendleton A."/>
            <person name="Kubisiak T."/>
            <person name="Anderson C."/>
            <person name="Salamov A."/>
            <person name="Aerts A."/>
            <person name="Riley R."/>
            <person name="Clum A."/>
            <person name="Lindquist E."/>
            <person name="Ence D."/>
            <person name="Campbell M."/>
            <person name="Kronenberg Z."/>
            <person name="Feau N."/>
            <person name="Dhillon B."/>
            <person name="Hamelin R."/>
            <person name="Burleigh J."/>
            <person name="Smith J."/>
            <person name="Yandell M."/>
            <person name="Nelson C."/>
            <person name="Grigoriev I."/>
            <person name="Davis J."/>
        </authorList>
    </citation>
    <scope>NUCLEOTIDE SEQUENCE</scope>
    <source>
        <strain evidence="7">G11</strain>
    </source>
</reference>
<evidence type="ECO:0000313" key="7">
    <source>
        <dbReference type="EMBL" id="KAG0150693.1"/>
    </source>
</evidence>
<organism evidence="7 8">
    <name type="scientific">Cronartium quercuum f. sp. fusiforme G11</name>
    <dbReference type="NCBI Taxonomy" id="708437"/>
    <lineage>
        <taxon>Eukaryota</taxon>
        <taxon>Fungi</taxon>
        <taxon>Dikarya</taxon>
        <taxon>Basidiomycota</taxon>
        <taxon>Pucciniomycotina</taxon>
        <taxon>Pucciniomycetes</taxon>
        <taxon>Pucciniales</taxon>
        <taxon>Coleosporiaceae</taxon>
        <taxon>Cronartium</taxon>
    </lineage>
</organism>
<dbReference type="PANTHER" id="PTHR10019">
    <property type="entry name" value="SNF5"/>
    <property type="match status" value="1"/>
</dbReference>
<dbReference type="InterPro" id="IPR006939">
    <property type="entry name" value="SNF5"/>
</dbReference>
<evidence type="ECO:0000256" key="3">
    <source>
        <dbReference type="ARBA" id="ARBA00023015"/>
    </source>
</evidence>
<evidence type="ECO:0000256" key="5">
    <source>
        <dbReference type="ARBA" id="ARBA00023242"/>
    </source>
</evidence>
<comment type="subcellular location">
    <subcellularLocation>
        <location evidence="1">Nucleus</location>
    </subcellularLocation>
</comment>
<feature type="region of interest" description="Disordered" evidence="6">
    <location>
        <begin position="18"/>
        <end position="46"/>
    </location>
</feature>
<proteinExistence type="inferred from homology"/>
<comment type="caution">
    <text evidence="7">The sequence shown here is derived from an EMBL/GenBank/DDBJ whole genome shotgun (WGS) entry which is preliminary data.</text>
</comment>
<dbReference type="GO" id="GO:0000228">
    <property type="term" value="C:nuclear chromosome"/>
    <property type="evidence" value="ECO:0007669"/>
    <property type="project" value="InterPro"/>
</dbReference>
<comment type="similarity">
    <text evidence="2">Belongs to the SNF5 family.</text>
</comment>
<name>A0A9P6NUU8_9BASI</name>
<protein>
    <recommendedName>
        <fullName evidence="9">SNF5-domain-containing protein</fullName>
    </recommendedName>
</protein>
<dbReference type="OrthoDB" id="10258327at2759"/>
<keyword evidence="3" id="KW-0805">Transcription regulation</keyword>
<keyword evidence="4" id="KW-0804">Transcription</keyword>
<evidence type="ECO:0000313" key="8">
    <source>
        <dbReference type="Proteomes" id="UP000886653"/>
    </source>
</evidence>
<feature type="compositionally biased region" description="Low complexity" evidence="6">
    <location>
        <begin position="144"/>
        <end position="157"/>
    </location>
</feature>
<gene>
    <name evidence="7" type="ORF">CROQUDRAFT_651922</name>
</gene>
<dbReference type="EMBL" id="MU167217">
    <property type="protein sequence ID" value="KAG0150693.1"/>
    <property type="molecule type" value="Genomic_DNA"/>
</dbReference>
<keyword evidence="5" id="KW-0539">Nucleus</keyword>
<evidence type="ECO:0000256" key="1">
    <source>
        <dbReference type="ARBA" id="ARBA00004123"/>
    </source>
</evidence>
<feature type="compositionally biased region" description="Low complexity" evidence="6">
    <location>
        <begin position="189"/>
        <end position="207"/>
    </location>
</feature>
<dbReference type="Pfam" id="PF04855">
    <property type="entry name" value="SNF5"/>
    <property type="match status" value="1"/>
</dbReference>
<accession>A0A9P6NUU8</accession>
<dbReference type="GO" id="GO:0006338">
    <property type="term" value="P:chromatin remodeling"/>
    <property type="evidence" value="ECO:0007669"/>
    <property type="project" value="InterPro"/>
</dbReference>
<evidence type="ECO:0000256" key="6">
    <source>
        <dbReference type="SAM" id="MobiDB-lite"/>
    </source>
</evidence>
<evidence type="ECO:0000256" key="4">
    <source>
        <dbReference type="ARBA" id="ARBA00023163"/>
    </source>
</evidence>
<keyword evidence="8" id="KW-1185">Reference proteome</keyword>